<dbReference type="Pfam" id="PF00179">
    <property type="entry name" value="UQ_con"/>
    <property type="match status" value="1"/>
</dbReference>
<dbReference type="AlphaFoldDB" id="A0A6G0YSP6"/>
<dbReference type="CDD" id="cd23814">
    <property type="entry name" value="UEV_AKTIP"/>
    <property type="match status" value="1"/>
</dbReference>
<dbReference type="InterPro" id="IPR000608">
    <property type="entry name" value="UBC"/>
</dbReference>
<feature type="region of interest" description="Disordered" evidence="1">
    <location>
        <begin position="256"/>
        <end position="275"/>
    </location>
</feature>
<name>A0A6G0YSP6_APHCR</name>
<evidence type="ECO:0000313" key="4">
    <source>
        <dbReference type="Proteomes" id="UP000478052"/>
    </source>
</evidence>
<reference evidence="3 4" key="1">
    <citation type="submission" date="2019-08" db="EMBL/GenBank/DDBJ databases">
        <title>Whole genome of Aphis craccivora.</title>
        <authorList>
            <person name="Voronova N.V."/>
            <person name="Shulinski R.S."/>
            <person name="Bandarenka Y.V."/>
            <person name="Zhorov D.G."/>
            <person name="Warner D."/>
        </authorList>
    </citation>
    <scope>NUCLEOTIDE SEQUENCE [LARGE SCALE GENOMIC DNA]</scope>
    <source>
        <strain evidence="3">180601</strain>
        <tissue evidence="3">Whole Body</tissue>
    </source>
</reference>
<dbReference type="PANTHER" id="PTHR24067">
    <property type="entry name" value="UBIQUITIN-CONJUGATING ENZYME E2"/>
    <property type="match status" value="1"/>
</dbReference>
<dbReference type="EMBL" id="VUJU01002595">
    <property type="protein sequence ID" value="KAF0760732.1"/>
    <property type="molecule type" value="Genomic_DNA"/>
</dbReference>
<dbReference type="Gene3D" id="3.10.110.10">
    <property type="entry name" value="Ubiquitin Conjugating Enzyme"/>
    <property type="match status" value="1"/>
</dbReference>
<protein>
    <submittedName>
        <fullName evidence="3">AKT-interacting protein-like</fullName>
    </submittedName>
</protein>
<keyword evidence="4" id="KW-1185">Reference proteome</keyword>
<organism evidence="3 4">
    <name type="scientific">Aphis craccivora</name>
    <name type="common">Cowpea aphid</name>
    <dbReference type="NCBI Taxonomy" id="307492"/>
    <lineage>
        <taxon>Eukaryota</taxon>
        <taxon>Metazoa</taxon>
        <taxon>Ecdysozoa</taxon>
        <taxon>Arthropoda</taxon>
        <taxon>Hexapoda</taxon>
        <taxon>Insecta</taxon>
        <taxon>Pterygota</taxon>
        <taxon>Neoptera</taxon>
        <taxon>Paraneoptera</taxon>
        <taxon>Hemiptera</taxon>
        <taxon>Sternorrhyncha</taxon>
        <taxon>Aphidomorpha</taxon>
        <taxon>Aphidoidea</taxon>
        <taxon>Aphididae</taxon>
        <taxon>Aphidini</taxon>
        <taxon>Aphis</taxon>
        <taxon>Aphis</taxon>
    </lineage>
</organism>
<dbReference type="Proteomes" id="UP000478052">
    <property type="component" value="Unassembled WGS sequence"/>
</dbReference>
<comment type="caution">
    <text evidence="3">The sequence shown here is derived from an EMBL/GenBank/DDBJ whole genome shotgun (WGS) entry which is preliminary data.</text>
</comment>
<evidence type="ECO:0000256" key="1">
    <source>
        <dbReference type="SAM" id="MobiDB-lite"/>
    </source>
</evidence>
<feature type="domain" description="UBC core" evidence="2">
    <location>
        <begin position="62"/>
        <end position="211"/>
    </location>
</feature>
<dbReference type="OrthoDB" id="5596422at2759"/>
<dbReference type="SMART" id="SM00212">
    <property type="entry name" value="UBCc"/>
    <property type="match status" value="1"/>
</dbReference>
<dbReference type="InterPro" id="IPR016135">
    <property type="entry name" value="UBQ-conjugating_enzyme/RWD"/>
</dbReference>
<dbReference type="PROSITE" id="PS50127">
    <property type="entry name" value="UBC_2"/>
    <property type="match status" value="1"/>
</dbReference>
<gene>
    <name evidence="3" type="ORF">FWK35_00013854</name>
</gene>
<dbReference type="InterPro" id="IPR050113">
    <property type="entry name" value="Ub_conjugating_enzyme"/>
</dbReference>
<evidence type="ECO:0000313" key="3">
    <source>
        <dbReference type="EMBL" id="KAF0760732.1"/>
    </source>
</evidence>
<evidence type="ECO:0000259" key="2">
    <source>
        <dbReference type="PROSITE" id="PS50127"/>
    </source>
</evidence>
<sequence length="275" mass="32208">MNIVLSVKTYYISGNNDDAFHRTGSFRRVLPPGNDTTGISGIAVKSTNVNNTYINEQYIPFFLEYTLMSEFNILSKKLIPGVYVIPADKTPFIWFGVIFPRYGLYKNGIFRFRLLIDRNWPNCDYPKVIFETPLFHPLVNPDTGEMSIQYHFPEWKKGVSRIWHVIDHVSKSFYDIPRTKTPENPEAAELLKIDNEKYMKKCEDCVRQSQVDIYKQPMHSENIDSNYLLFDVYDEQIHGTLRRSWLQQKENDNKTQNLSWVQPGSLEPFSRSNTI</sequence>
<dbReference type="SUPFAM" id="SSF54495">
    <property type="entry name" value="UBC-like"/>
    <property type="match status" value="1"/>
</dbReference>
<accession>A0A6G0YSP6</accession>
<proteinExistence type="predicted"/>